<evidence type="ECO:0000313" key="5">
    <source>
        <dbReference type="EMBL" id="MBB5219150.1"/>
    </source>
</evidence>
<dbReference type="PROSITE" id="PS50887">
    <property type="entry name" value="GGDEF"/>
    <property type="match status" value="1"/>
</dbReference>
<dbReference type="Proteomes" id="UP000578697">
    <property type="component" value="Unassembled WGS sequence"/>
</dbReference>
<evidence type="ECO:0000313" key="6">
    <source>
        <dbReference type="EMBL" id="QOS40951.1"/>
    </source>
</evidence>
<dbReference type="CDD" id="cd01948">
    <property type="entry name" value="EAL"/>
    <property type="match status" value="1"/>
</dbReference>
<reference evidence="5 7" key="2">
    <citation type="submission" date="2020-08" db="EMBL/GenBank/DDBJ databases">
        <title>Genomic Encyclopedia of Type Strains, Phase IV (KMG-IV): sequencing the most valuable type-strain genomes for metagenomic binning, comparative biology and taxonomic classification.</title>
        <authorList>
            <person name="Goeker M."/>
        </authorList>
    </citation>
    <scope>NUCLEOTIDE SEQUENCE [LARGE SCALE GENOMIC DNA]</scope>
    <source>
        <strain evidence="5 7">DSM 103679</strain>
    </source>
</reference>
<evidence type="ECO:0000313" key="8">
    <source>
        <dbReference type="Proteomes" id="UP000593591"/>
    </source>
</evidence>
<dbReference type="PROSITE" id="PS50883">
    <property type="entry name" value="EAL"/>
    <property type="match status" value="1"/>
</dbReference>
<evidence type="ECO:0000259" key="3">
    <source>
        <dbReference type="PROSITE" id="PS50883"/>
    </source>
</evidence>
<feature type="domain" description="CHASE" evidence="2">
    <location>
        <begin position="114"/>
        <end position="199"/>
    </location>
</feature>
<feature type="transmembrane region" description="Helical" evidence="1">
    <location>
        <begin position="265"/>
        <end position="285"/>
    </location>
</feature>
<dbReference type="InterPro" id="IPR043128">
    <property type="entry name" value="Rev_trsase/Diguanyl_cyclase"/>
</dbReference>
<dbReference type="PANTHER" id="PTHR33121">
    <property type="entry name" value="CYCLIC DI-GMP PHOSPHODIESTERASE PDEF"/>
    <property type="match status" value="1"/>
</dbReference>
<reference evidence="6 8" key="1">
    <citation type="submission" date="2018-08" db="EMBL/GenBank/DDBJ databases">
        <title>The first complete genome of Treponema rectale (CHPAT), a commensal spirochete of the bovine rectum.</title>
        <authorList>
            <person name="Staton G.J."/>
            <person name="Clegg S.R."/>
            <person name="Carter S.D."/>
            <person name="Radford A.D."/>
            <person name="Darby A."/>
            <person name="Hall N."/>
            <person name="Birtles R.J."/>
            <person name="Evans N.J."/>
        </authorList>
    </citation>
    <scope>NUCLEOTIDE SEQUENCE [LARGE SCALE GENOMIC DNA]</scope>
    <source>
        <strain evidence="6 8">CHPA</strain>
    </source>
</reference>
<dbReference type="KEGG" id="trc:DYE49_11040"/>
<evidence type="ECO:0000313" key="7">
    <source>
        <dbReference type="Proteomes" id="UP000578697"/>
    </source>
</evidence>
<dbReference type="RefSeq" id="WP_184652574.1">
    <property type="nucleotide sequence ID" value="NZ_JACHFR010000002.1"/>
</dbReference>
<dbReference type="InterPro" id="IPR050706">
    <property type="entry name" value="Cyclic-di-GMP_PDE-like"/>
</dbReference>
<keyword evidence="7" id="KW-1185">Reference proteome</keyword>
<dbReference type="Proteomes" id="UP000593591">
    <property type="component" value="Chromosome"/>
</dbReference>
<name>A0A840SEI5_9SPIR</name>
<keyword evidence="1" id="KW-0472">Membrane</keyword>
<dbReference type="EMBL" id="CP031517">
    <property type="protein sequence ID" value="QOS40951.1"/>
    <property type="molecule type" value="Genomic_DNA"/>
</dbReference>
<dbReference type="Gene3D" id="3.30.70.270">
    <property type="match status" value="1"/>
</dbReference>
<dbReference type="SMART" id="SM00267">
    <property type="entry name" value="GGDEF"/>
    <property type="match status" value="1"/>
</dbReference>
<dbReference type="Gene3D" id="3.20.20.450">
    <property type="entry name" value="EAL domain"/>
    <property type="match status" value="1"/>
</dbReference>
<dbReference type="PROSITE" id="PS50839">
    <property type="entry name" value="CHASE"/>
    <property type="match status" value="1"/>
</dbReference>
<dbReference type="SMART" id="SM00052">
    <property type="entry name" value="EAL"/>
    <property type="match status" value="1"/>
</dbReference>
<evidence type="ECO:0000256" key="1">
    <source>
        <dbReference type="SAM" id="Phobius"/>
    </source>
</evidence>
<evidence type="ECO:0000259" key="2">
    <source>
        <dbReference type="PROSITE" id="PS50839"/>
    </source>
</evidence>
<dbReference type="AlphaFoldDB" id="A0A840SEI5"/>
<dbReference type="SUPFAM" id="SSF141868">
    <property type="entry name" value="EAL domain-like"/>
    <property type="match status" value="1"/>
</dbReference>
<dbReference type="EMBL" id="JACHFR010000002">
    <property type="protein sequence ID" value="MBB5219150.1"/>
    <property type="molecule type" value="Genomic_DNA"/>
</dbReference>
<feature type="domain" description="EAL" evidence="3">
    <location>
        <begin position="460"/>
        <end position="712"/>
    </location>
</feature>
<dbReference type="Pfam" id="PF00990">
    <property type="entry name" value="GGDEF"/>
    <property type="match status" value="1"/>
</dbReference>
<accession>A0A840SEI5</accession>
<dbReference type="InterPro" id="IPR029787">
    <property type="entry name" value="Nucleotide_cyclase"/>
</dbReference>
<evidence type="ECO:0000259" key="4">
    <source>
        <dbReference type="PROSITE" id="PS50887"/>
    </source>
</evidence>
<sequence>MRRTKLSSKVSISSSQKKLLTFIAVISFIFQALSMHLMYKTNHQEQIDNAKIYGESVASGIKLIVNSSLYITQSMENLYLHNRKPFLDEFDMYCTGLGKSTPSASEFFIAPCGIISHAWPEEIKDSTIGFNLIKDTELGEKSVQAISTREITVAGPNILKNGKTGFIIRNPIFTNGKFEAFSVVVLDWNKFVQQIISEVDTSASEYDFGVWKKNNRHTYTDEYGFIFTDCNADVSKDLSIKIPVPNDIWYLSVEPVSGWITWKDMIPETLVSLALTVLVILLFYIRMRDTAKKFYAFEHDKLTGVLNREGFFEEAKKILKNNPEKSYDVLLGDINNFKMLNSIYGTAVADKLLKYLAVEFKKLEPYGIIGRYGGDSFISLFPTSRRNSKDVFLENSKNIISNAPIKNFKINYGFYGNIDHTLPINTICDRVLFAAKSIKRNYEVHFANYNGPVSKIHMKEQLLESSFSDALAADEFKVWFQPKFSADEEKLVGAEALVRWIQKDGTVIPPVDFIPLFERNGLIVKLDEYVFTAVCSLIRRRQEEGKKIIPISINVSRASLHHSGLIQKYKEIIKSNSILPDYVPLELTETYESSNLKLKELTATLKQEGFKIHMDDFGTGLSSLSCLNLLPFDVIKLDKSLIDFIGNDGGDEILRHTIELAHFKKMNVVAEGVETEEQLDFLRKLHCDIIQGYYFSKPRPYDDFIQFIDDRL</sequence>
<dbReference type="InterPro" id="IPR035919">
    <property type="entry name" value="EAL_sf"/>
</dbReference>
<feature type="transmembrane region" description="Helical" evidence="1">
    <location>
        <begin position="20"/>
        <end position="39"/>
    </location>
</feature>
<keyword evidence="1" id="KW-1133">Transmembrane helix</keyword>
<protein>
    <submittedName>
        <fullName evidence="5">Diguanylate cyclase (GGDEF)-like protein</fullName>
    </submittedName>
    <submittedName>
        <fullName evidence="6">EAL domain-containing protein</fullName>
    </submittedName>
</protein>
<proteinExistence type="predicted"/>
<dbReference type="SUPFAM" id="SSF55073">
    <property type="entry name" value="Nucleotide cyclase"/>
    <property type="match status" value="1"/>
</dbReference>
<dbReference type="PANTHER" id="PTHR33121:SF79">
    <property type="entry name" value="CYCLIC DI-GMP PHOSPHODIESTERASE PDED-RELATED"/>
    <property type="match status" value="1"/>
</dbReference>
<dbReference type="NCBIfam" id="TIGR00254">
    <property type="entry name" value="GGDEF"/>
    <property type="match status" value="1"/>
</dbReference>
<dbReference type="GO" id="GO:0071111">
    <property type="term" value="F:cyclic-guanylate-specific phosphodiesterase activity"/>
    <property type="evidence" value="ECO:0007669"/>
    <property type="project" value="InterPro"/>
</dbReference>
<organism evidence="5 7">
    <name type="scientific">Treponema rectale</name>
    <dbReference type="NCBI Taxonomy" id="744512"/>
    <lineage>
        <taxon>Bacteria</taxon>
        <taxon>Pseudomonadati</taxon>
        <taxon>Spirochaetota</taxon>
        <taxon>Spirochaetia</taxon>
        <taxon>Spirochaetales</taxon>
        <taxon>Treponemataceae</taxon>
        <taxon>Treponema</taxon>
    </lineage>
</organism>
<gene>
    <name evidence="6" type="ORF">DYE49_11040</name>
    <name evidence="5" type="ORF">HNP77_001519</name>
</gene>
<feature type="domain" description="GGDEF" evidence="4">
    <location>
        <begin position="325"/>
        <end position="448"/>
    </location>
</feature>
<dbReference type="Pfam" id="PF00563">
    <property type="entry name" value="EAL"/>
    <property type="match status" value="1"/>
</dbReference>
<dbReference type="InterPro" id="IPR001633">
    <property type="entry name" value="EAL_dom"/>
</dbReference>
<dbReference type="InterPro" id="IPR000160">
    <property type="entry name" value="GGDEF_dom"/>
</dbReference>
<dbReference type="InterPro" id="IPR006189">
    <property type="entry name" value="CHASE_dom"/>
</dbReference>
<keyword evidence="1" id="KW-0812">Transmembrane</keyword>